<dbReference type="EMBL" id="HBUF01431745">
    <property type="protein sequence ID" value="CAG6742032.1"/>
    <property type="molecule type" value="Transcribed_RNA"/>
</dbReference>
<dbReference type="EMBL" id="HBUF01431746">
    <property type="protein sequence ID" value="CAG6742033.1"/>
    <property type="molecule type" value="Transcribed_RNA"/>
</dbReference>
<accession>A0A8D9E696</accession>
<dbReference type="EMBL" id="HBUF01269324">
    <property type="protein sequence ID" value="CAG6684809.1"/>
    <property type="molecule type" value="Transcribed_RNA"/>
</dbReference>
<evidence type="ECO:0000256" key="1">
    <source>
        <dbReference type="SAM" id="SignalP"/>
    </source>
</evidence>
<name>A0A8D9E696_9HEMI</name>
<dbReference type="EMBL" id="HBUF01269323">
    <property type="protein sequence ID" value="CAG6684808.1"/>
    <property type="molecule type" value="Transcribed_RNA"/>
</dbReference>
<dbReference type="AlphaFoldDB" id="A0A8D9E696"/>
<sequence>MLTAKCVIFLLGAVLLVHCQKTEDGANCDTCKTEHKMICNPSNSPTTCDDPVTGCYKFEWKNNVWAPFNYAPPNCNECLNVHKSKDCNDGAKTCTTPTGVLHWNCNKNEECDWAPSKDPKACNQ</sequence>
<proteinExistence type="predicted"/>
<organism evidence="2">
    <name type="scientific">Cacopsylla melanoneura</name>
    <dbReference type="NCBI Taxonomy" id="428564"/>
    <lineage>
        <taxon>Eukaryota</taxon>
        <taxon>Metazoa</taxon>
        <taxon>Ecdysozoa</taxon>
        <taxon>Arthropoda</taxon>
        <taxon>Hexapoda</taxon>
        <taxon>Insecta</taxon>
        <taxon>Pterygota</taxon>
        <taxon>Neoptera</taxon>
        <taxon>Paraneoptera</taxon>
        <taxon>Hemiptera</taxon>
        <taxon>Sternorrhyncha</taxon>
        <taxon>Psylloidea</taxon>
        <taxon>Psyllidae</taxon>
        <taxon>Psyllinae</taxon>
        <taxon>Cacopsylla</taxon>
    </lineage>
</organism>
<protein>
    <submittedName>
        <fullName evidence="2">Uncharacterized protein</fullName>
    </submittedName>
</protein>
<feature type="chain" id="PRO_5036262975" evidence="1">
    <location>
        <begin position="20"/>
        <end position="124"/>
    </location>
</feature>
<reference evidence="2" key="1">
    <citation type="submission" date="2021-05" db="EMBL/GenBank/DDBJ databases">
        <authorList>
            <person name="Alioto T."/>
            <person name="Alioto T."/>
            <person name="Gomez Garrido J."/>
        </authorList>
    </citation>
    <scope>NUCLEOTIDE SEQUENCE</scope>
</reference>
<keyword evidence="1" id="KW-0732">Signal</keyword>
<evidence type="ECO:0000313" key="2">
    <source>
        <dbReference type="EMBL" id="CAG6742032.1"/>
    </source>
</evidence>
<feature type="signal peptide" evidence="1">
    <location>
        <begin position="1"/>
        <end position="19"/>
    </location>
</feature>